<dbReference type="GO" id="GO:0008253">
    <property type="term" value="F:5'-nucleotidase activity"/>
    <property type="evidence" value="ECO:0007669"/>
    <property type="project" value="InterPro"/>
</dbReference>
<sequence>MSVNKKILYIDMDHVLVDYPSGLMSEEQKIKFKDQVFDDKPVIFSQMKPLEGAIEAFQELSKIFDSYILSTAPWNNKFAWGDKLEWVKTYLGKNAEKRLILTHNKHLNMGDFLIDDRKANGAKDFTGEHIFFGHDPRFMNWSDVVSYLKRRS</sequence>
<dbReference type="InterPro" id="IPR023214">
    <property type="entry name" value="HAD_sf"/>
</dbReference>
<dbReference type="InterPro" id="IPR036412">
    <property type="entry name" value="HAD-like_sf"/>
</dbReference>
<name>A0A382GC29_9ZZZZ</name>
<dbReference type="SUPFAM" id="SSF56784">
    <property type="entry name" value="HAD-like"/>
    <property type="match status" value="1"/>
</dbReference>
<evidence type="ECO:0000313" key="1">
    <source>
        <dbReference type="EMBL" id="SVB72147.1"/>
    </source>
</evidence>
<dbReference type="EMBL" id="UINC01054438">
    <property type="protein sequence ID" value="SVB72147.1"/>
    <property type="molecule type" value="Genomic_DNA"/>
</dbReference>
<dbReference type="PANTHER" id="PTHR16504:SF4">
    <property type="entry name" value="5'(3')-DEOXYRIBONUCLEOTIDASE"/>
    <property type="match status" value="1"/>
</dbReference>
<dbReference type="PANTHER" id="PTHR16504">
    <property type="entry name" value="5'(3')-DEOXYRIBONUCLEOTIDASE"/>
    <property type="match status" value="1"/>
</dbReference>
<protein>
    <submittedName>
        <fullName evidence="1">Uncharacterized protein</fullName>
    </submittedName>
</protein>
<dbReference type="GO" id="GO:0009223">
    <property type="term" value="P:pyrimidine deoxyribonucleotide catabolic process"/>
    <property type="evidence" value="ECO:0007669"/>
    <property type="project" value="TreeGrafter"/>
</dbReference>
<dbReference type="SFLD" id="SFLDS00003">
    <property type="entry name" value="Haloacid_Dehalogenase"/>
    <property type="match status" value="1"/>
</dbReference>
<reference evidence="1" key="1">
    <citation type="submission" date="2018-05" db="EMBL/GenBank/DDBJ databases">
        <authorList>
            <person name="Lanie J.A."/>
            <person name="Ng W.-L."/>
            <person name="Kazmierczak K.M."/>
            <person name="Andrzejewski T.M."/>
            <person name="Davidsen T.M."/>
            <person name="Wayne K.J."/>
            <person name="Tettelin H."/>
            <person name="Glass J.I."/>
            <person name="Rusch D."/>
            <person name="Podicherti R."/>
            <person name="Tsui H.-C.T."/>
            <person name="Winkler M.E."/>
        </authorList>
    </citation>
    <scope>NUCLEOTIDE SEQUENCE</scope>
</reference>
<organism evidence="1">
    <name type="scientific">marine metagenome</name>
    <dbReference type="NCBI Taxonomy" id="408172"/>
    <lineage>
        <taxon>unclassified sequences</taxon>
        <taxon>metagenomes</taxon>
        <taxon>ecological metagenomes</taxon>
    </lineage>
</organism>
<dbReference type="Gene3D" id="3.40.50.1000">
    <property type="entry name" value="HAD superfamily/HAD-like"/>
    <property type="match status" value="1"/>
</dbReference>
<dbReference type="SFLD" id="SFLDG01126">
    <property type="entry name" value="C1.2:_Nucleotidase_Like"/>
    <property type="match status" value="1"/>
</dbReference>
<dbReference type="SFLD" id="SFLDG01145">
    <property type="entry name" value="C1.2.1"/>
    <property type="match status" value="1"/>
</dbReference>
<dbReference type="AlphaFoldDB" id="A0A382GC29"/>
<accession>A0A382GC29</accession>
<gene>
    <name evidence="1" type="ORF">METZ01_LOCUS225001</name>
</gene>
<dbReference type="Pfam" id="PF06941">
    <property type="entry name" value="NT5C"/>
    <property type="match status" value="1"/>
</dbReference>
<proteinExistence type="predicted"/>
<dbReference type="InterPro" id="IPR010708">
    <property type="entry name" value="5'(3')-deoxyribonucleotidase"/>
</dbReference>